<dbReference type="OrthoDB" id="5096059at2759"/>
<organism evidence="1 2">
    <name type="scientific">Fusarium mundagurra</name>
    <dbReference type="NCBI Taxonomy" id="1567541"/>
    <lineage>
        <taxon>Eukaryota</taxon>
        <taxon>Fungi</taxon>
        <taxon>Dikarya</taxon>
        <taxon>Ascomycota</taxon>
        <taxon>Pezizomycotina</taxon>
        <taxon>Sordariomycetes</taxon>
        <taxon>Hypocreomycetidae</taxon>
        <taxon>Hypocreales</taxon>
        <taxon>Nectriaceae</taxon>
        <taxon>Fusarium</taxon>
        <taxon>Fusarium fujikuroi species complex</taxon>
    </lineage>
</organism>
<proteinExistence type="predicted"/>
<evidence type="ECO:0000313" key="1">
    <source>
        <dbReference type="EMBL" id="KAF5713891.1"/>
    </source>
</evidence>
<comment type="caution">
    <text evidence="1">The sequence shown here is derived from an EMBL/GenBank/DDBJ whole genome shotgun (WGS) entry which is preliminary data.</text>
</comment>
<evidence type="ECO:0000313" key="2">
    <source>
        <dbReference type="Proteomes" id="UP000544331"/>
    </source>
</evidence>
<accession>A0A8H6DDV2</accession>
<keyword evidence="2" id="KW-1185">Reference proteome</keyword>
<reference evidence="1 2" key="1">
    <citation type="submission" date="2020-05" db="EMBL/GenBank/DDBJ databases">
        <title>Identification and distribution of gene clusters putatively required for synthesis of sphingolipid metabolism inhibitors in phylogenetically diverse species of the filamentous fungus Fusarium.</title>
        <authorList>
            <person name="Kim H.-S."/>
            <person name="Busman M."/>
            <person name="Brown D.W."/>
            <person name="Divon H."/>
            <person name="Uhlig S."/>
            <person name="Proctor R.H."/>
        </authorList>
    </citation>
    <scope>NUCLEOTIDE SEQUENCE [LARGE SCALE GENOMIC DNA]</scope>
    <source>
        <strain evidence="1 2">NRRL 66235</strain>
    </source>
</reference>
<protein>
    <submittedName>
        <fullName evidence="1">Uncharacterized protein</fullName>
    </submittedName>
</protein>
<sequence>MGLIQDEDGDVSIDLAVVFGMQNEIWALYISSADLPNLGEPRRHSVARKDDDIIVQEESRVDLGIVEDDPRRAVLF</sequence>
<dbReference type="Proteomes" id="UP000544331">
    <property type="component" value="Unassembled WGS sequence"/>
</dbReference>
<gene>
    <name evidence="1" type="ORF">FMUND_7722</name>
</gene>
<name>A0A8H6DDV2_9HYPO</name>
<dbReference type="AlphaFoldDB" id="A0A8H6DDV2"/>
<dbReference type="EMBL" id="JAAOAN010000258">
    <property type="protein sequence ID" value="KAF5713891.1"/>
    <property type="molecule type" value="Genomic_DNA"/>
</dbReference>